<evidence type="ECO:0000256" key="7">
    <source>
        <dbReference type="RuleBase" id="RU364106"/>
    </source>
</evidence>
<dbReference type="NCBIfam" id="NF005981">
    <property type="entry name" value="PRK08074.1"/>
    <property type="match status" value="1"/>
</dbReference>
<dbReference type="GO" id="GO:0003678">
    <property type="term" value="F:DNA helicase activity"/>
    <property type="evidence" value="ECO:0007669"/>
    <property type="project" value="TreeGrafter"/>
</dbReference>
<keyword evidence="1 6" id="KW-0540">Nuclease</keyword>
<evidence type="ECO:0000256" key="3">
    <source>
        <dbReference type="ARBA" id="ARBA00022801"/>
    </source>
</evidence>
<name>A0A9X3WRL3_9BACI</name>
<dbReference type="Pfam" id="PF13307">
    <property type="entry name" value="Helicase_C_2"/>
    <property type="match status" value="1"/>
</dbReference>
<dbReference type="NCBIfam" id="TIGR01407">
    <property type="entry name" value="dinG_rel"/>
    <property type="match status" value="1"/>
</dbReference>
<dbReference type="InterPro" id="IPR006310">
    <property type="entry name" value="DinG"/>
</dbReference>
<dbReference type="InterPro" id="IPR027417">
    <property type="entry name" value="P-loop_NTPase"/>
</dbReference>
<keyword evidence="2 6" id="KW-0547">Nucleotide-binding</keyword>
<dbReference type="Pfam" id="PF00929">
    <property type="entry name" value="RNase_T"/>
    <property type="match status" value="1"/>
</dbReference>
<feature type="coiled-coil region" evidence="8">
    <location>
        <begin position="597"/>
        <end position="638"/>
    </location>
</feature>
<dbReference type="InterPro" id="IPR006054">
    <property type="entry name" value="DnaQ"/>
</dbReference>
<dbReference type="EC" id="3.1.-.-" evidence="6 7"/>
<dbReference type="AlphaFoldDB" id="A0A9X3WRL3"/>
<evidence type="ECO:0000256" key="8">
    <source>
        <dbReference type="SAM" id="Coils"/>
    </source>
</evidence>
<dbReference type="NCBIfam" id="TIGR00573">
    <property type="entry name" value="dnaq"/>
    <property type="match status" value="1"/>
</dbReference>
<dbReference type="InterPro" id="IPR011545">
    <property type="entry name" value="DEAD/DEAH_box_helicase_dom"/>
</dbReference>
<dbReference type="InterPro" id="IPR045028">
    <property type="entry name" value="DinG/Rad3-like"/>
</dbReference>
<comment type="caution">
    <text evidence="10">The sequence shown here is derived from an EMBL/GenBank/DDBJ whole genome shotgun (WGS) entry which is preliminary data.</text>
</comment>
<dbReference type="GO" id="GO:0005524">
    <property type="term" value="F:ATP binding"/>
    <property type="evidence" value="ECO:0007669"/>
    <property type="project" value="UniProtKB-UniRule"/>
</dbReference>
<dbReference type="GO" id="GO:0008408">
    <property type="term" value="F:3'-5' exonuclease activity"/>
    <property type="evidence" value="ECO:0007669"/>
    <property type="project" value="UniProtKB-UniRule"/>
</dbReference>
<evidence type="ECO:0000259" key="9">
    <source>
        <dbReference type="PROSITE" id="PS51193"/>
    </source>
</evidence>
<dbReference type="PROSITE" id="PS51193">
    <property type="entry name" value="HELICASE_ATP_BIND_2"/>
    <property type="match status" value="1"/>
</dbReference>
<keyword evidence="10" id="KW-0347">Helicase</keyword>
<dbReference type="SUPFAM" id="SSF52540">
    <property type="entry name" value="P-loop containing nucleoside triphosphate hydrolases"/>
    <property type="match status" value="1"/>
</dbReference>
<keyword evidence="11" id="KW-1185">Reference proteome</keyword>
<evidence type="ECO:0000256" key="2">
    <source>
        <dbReference type="ARBA" id="ARBA00022741"/>
    </source>
</evidence>
<dbReference type="FunFam" id="3.30.420.10:FF:000045">
    <property type="entry name" value="3'-5' exonuclease DinG"/>
    <property type="match status" value="1"/>
</dbReference>
<dbReference type="CDD" id="cd06127">
    <property type="entry name" value="DEDDh"/>
    <property type="match status" value="1"/>
</dbReference>
<dbReference type="HAMAP" id="MF_02206">
    <property type="entry name" value="DinG_exonucl"/>
    <property type="match status" value="1"/>
</dbReference>
<dbReference type="InterPro" id="IPR006555">
    <property type="entry name" value="ATP-dep_Helicase_C"/>
</dbReference>
<dbReference type="EMBL" id="JAMQKB010000008">
    <property type="protein sequence ID" value="MDC3424767.1"/>
    <property type="molecule type" value="Genomic_DNA"/>
</dbReference>
<dbReference type="SUPFAM" id="SSF53098">
    <property type="entry name" value="Ribonuclease H-like"/>
    <property type="match status" value="1"/>
</dbReference>
<evidence type="ECO:0000256" key="6">
    <source>
        <dbReference type="HAMAP-Rule" id="MF_02206"/>
    </source>
</evidence>
<protein>
    <recommendedName>
        <fullName evidence="6 7">3'-5' exonuclease DinG</fullName>
        <ecNumber evidence="6 7">3.1.-.-</ecNumber>
    </recommendedName>
</protein>
<keyword evidence="8" id="KW-0175">Coiled coil</keyword>
<gene>
    <name evidence="6 7 10" type="primary">dinG</name>
    <name evidence="10" type="ORF">NC797_09620</name>
</gene>
<dbReference type="Pfam" id="PF00270">
    <property type="entry name" value="DEAD"/>
    <property type="match status" value="1"/>
</dbReference>
<evidence type="ECO:0000313" key="11">
    <source>
        <dbReference type="Proteomes" id="UP001145050"/>
    </source>
</evidence>
<dbReference type="InterPro" id="IPR012337">
    <property type="entry name" value="RNaseH-like_sf"/>
</dbReference>
<evidence type="ECO:0000256" key="1">
    <source>
        <dbReference type="ARBA" id="ARBA00022722"/>
    </source>
</evidence>
<dbReference type="Gene3D" id="3.30.420.10">
    <property type="entry name" value="Ribonuclease H-like superfamily/Ribonuclease H"/>
    <property type="match status" value="1"/>
</dbReference>
<dbReference type="InterPro" id="IPR013520">
    <property type="entry name" value="Ribonucl_H"/>
</dbReference>
<keyword evidence="5 6" id="KW-0067">ATP-binding</keyword>
<reference evidence="10" key="1">
    <citation type="submission" date="2022-06" db="EMBL/GenBank/DDBJ databases">
        <title>Aquibacillus sp. a new bacterium isolated from soil saline samples.</title>
        <authorList>
            <person name="Galisteo C."/>
            <person name="De La Haba R."/>
            <person name="Sanchez-Porro C."/>
            <person name="Ventosa A."/>
        </authorList>
    </citation>
    <scope>NUCLEOTIDE SEQUENCE</scope>
    <source>
        <strain evidence="10">3ASR75-11</strain>
    </source>
</reference>
<dbReference type="InterPro" id="IPR036397">
    <property type="entry name" value="RNaseH_sf"/>
</dbReference>
<comment type="function">
    <text evidence="6 7">3'-5' exonuclease.</text>
</comment>
<proteinExistence type="inferred from homology"/>
<sequence length="931" mass="106491">MDKFVVVDIETTGQTPSQGDQMIEIGMVMVENGQLVDEYTTLLHPLKEIPSFISNLTGICDQDVVDAPSFKDVADDVLTYFADAYLVAHNVPFDLGFLNYELQSLGHPPIKQPVIDTVELARILLPKAPGYKLGQLSDYLSLQHNDPHRALSDAYVTAKLLLHLFQKMEQLPYETLHQLQRFEQSFKSDLSELLENKMDNASFEEERHDLEIFRGIAIKKEAVATTSEQGILPTFGEMLDEIYPLNGSIDHQIPHYEERTGQRVMSETIFDAFRAKKHALIEAGTGTGKSLAYLLPAIFESVQTGKRIVISTHLTQLQSQLLDKEIPLLKQVLTFPFEVALLKGRQHYISLKKFEKELFSEQQGNYDIVLSKMILLVWLTETTTGDIDEIQLPSSGAILFNRISSEAEGVADPTSPWFSRSFYQRAKRQAQKANVIIVNHALLCTDMTNDFQLLPTYKKAIIDEAHQLEATAAKHFGLKIDYVTIQYLLNNVGKIQEGSLISRLTREHEILDEFYHKSDWNQLLEFTKLETDDLFRSIFRYVTRQMKRKSDYTDVGRVQYRFDNHANTDSKWSVIKEMTARLTFYVRDVIHYLYQFYEKAKQINADLEDEFEELQTHIDRLQEVIDHLEELFLSYNEDDVKWIEIDAHGAKNAVYIYKEPIHVSDRLAEALFQKKESIILTSATLTVNGSFAYIKERLGLTNSEPVTDIVESSYPYEKQVQLMVPNDFPNLKEGKQEAFIYATCEAIYSLATVTNGRMLVLFTSYDMLRKAHKIFKDFMEEQEFIVIAQGISSGSRSRLKKNFQAFDKAILLGTSSFWEGIDIPGEALSCIVIVRLPFQPPNHPTYQAKAEQMKADGKNPFMDVALPNAVIRFRQGFGRLIRASTDRGIVFVCDDRMMKARYGSYFTASIPTVPITYDSTNILIEKASSWL</sequence>
<dbReference type="PANTHER" id="PTHR11472">
    <property type="entry name" value="DNA REPAIR DEAD HELICASE RAD3/XP-D SUBFAMILY MEMBER"/>
    <property type="match status" value="1"/>
</dbReference>
<dbReference type="SMART" id="SM00491">
    <property type="entry name" value="HELICc2"/>
    <property type="match status" value="1"/>
</dbReference>
<dbReference type="FunFam" id="3.40.50.300:FF:000437">
    <property type="entry name" value="ATP-dependent DNA helicase DinG"/>
    <property type="match status" value="1"/>
</dbReference>
<dbReference type="InterPro" id="IPR014013">
    <property type="entry name" value="Helic_SF1/SF2_ATP-bd_DinG/Rad3"/>
</dbReference>
<evidence type="ECO:0000256" key="5">
    <source>
        <dbReference type="ARBA" id="ARBA00022840"/>
    </source>
</evidence>
<evidence type="ECO:0000313" key="10">
    <source>
        <dbReference type="EMBL" id="MDC3424767.1"/>
    </source>
</evidence>
<keyword evidence="3 6" id="KW-0378">Hydrolase</keyword>
<dbReference type="GO" id="GO:0006260">
    <property type="term" value="P:DNA replication"/>
    <property type="evidence" value="ECO:0007669"/>
    <property type="project" value="InterPro"/>
</dbReference>
<organism evidence="10 11">
    <name type="scientific">Terrihalobacillus insolitus</name>
    <dbReference type="NCBI Taxonomy" id="2950438"/>
    <lineage>
        <taxon>Bacteria</taxon>
        <taxon>Bacillati</taxon>
        <taxon>Bacillota</taxon>
        <taxon>Bacilli</taxon>
        <taxon>Bacillales</taxon>
        <taxon>Bacillaceae</taxon>
        <taxon>Terrihalobacillus</taxon>
    </lineage>
</organism>
<dbReference type="Gene3D" id="3.40.50.300">
    <property type="entry name" value="P-loop containing nucleotide triphosphate hydrolases"/>
    <property type="match status" value="2"/>
</dbReference>
<dbReference type="GO" id="GO:0016818">
    <property type="term" value="F:hydrolase activity, acting on acid anhydrides, in phosphorus-containing anhydrides"/>
    <property type="evidence" value="ECO:0007669"/>
    <property type="project" value="InterPro"/>
</dbReference>
<accession>A0A9X3WRL3</accession>
<dbReference type="GO" id="GO:0003677">
    <property type="term" value="F:DNA binding"/>
    <property type="evidence" value="ECO:0007669"/>
    <property type="project" value="InterPro"/>
</dbReference>
<feature type="binding site" evidence="6">
    <location>
        <begin position="283"/>
        <end position="290"/>
    </location>
    <ligand>
        <name>ATP</name>
        <dbReference type="ChEBI" id="CHEBI:30616"/>
    </ligand>
</feature>
<keyword evidence="4 6" id="KW-0269">Exonuclease</keyword>
<dbReference type="PANTHER" id="PTHR11472:SF34">
    <property type="entry name" value="REGULATOR OF TELOMERE ELONGATION HELICASE 1"/>
    <property type="match status" value="1"/>
</dbReference>
<dbReference type="RefSeq" id="WP_272436569.1">
    <property type="nucleotide sequence ID" value="NZ_JAMQKB010000008.1"/>
</dbReference>
<dbReference type="GO" id="GO:0003887">
    <property type="term" value="F:DNA-directed DNA polymerase activity"/>
    <property type="evidence" value="ECO:0007669"/>
    <property type="project" value="InterPro"/>
</dbReference>
<dbReference type="Proteomes" id="UP001145050">
    <property type="component" value="Unassembled WGS sequence"/>
</dbReference>
<comment type="similarity">
    <text evidence="6 7">Belongs to the helicase family. DinG subfamily. Type 2 sub-subfamily.</text>
</comment>
<feature type="short sequence motif" description="DEAH box" evidence="6">
    <location>
        <begin position="463"/>
        <end position="466"/>
    </location>
</feature>
<evidence type="ECO:0000256" key="4">
    <source>
        <dbReference type="ARBA" id="ARBA00022839"/>
    </source>
</evidence>
<feature type="domain" description="Helicase ATP-binding" evidence="9">
    <location>
        <begin position="248"/>
        <end position="539"/>
    </location>
</feature>
<dbReference type="SMART" id="SM00479">
    <property type="entry name" value="EXOIII"/>
    <property type="match status" value="1"/>
</dbReference>